<evidence type="ECO:0000313" key="2">
    <source>
        <dbReference type="EMBL" id="QJA88311.1"/>
    </source>
</evidence>
<dbReference type="EMBL" id="MT141702">
    <property type="protein sequence ID" value="QJA69393.1"/>
    <property type="molecule type" value="Genomic_DNA"/>
</dbReference>
<gene>
    <name evidence="1" type="ORF">MM415A04630_0003</name>
    <name evidence="2" type="ORF">MM415B02785_0004</name>
</gene>
<name>A0A6M3JHF9_9ZZZZ</name>
<dbReference type="AlphaFoldDB" id="A0A6M3JHF9"/>
<proteinExistence type="predicted"/>
<evidence type="ECO:0000313" key="1">
    <source>
        <dbReference type="EMBL" id="QJA69393.1"/>
    </source>
</evidence>
<dbReference type="EMBL" id="MT142770">
    <property type="protein sequence ID" value="QJA88311.1"/>
    <property type="molecule type" value="Genomic_DNA"/>
</dbReference>
<sequence>MERPAFVKEEHLKYLDGLRESGVTNMFGAAPYLKSAFNKLTKQEARDILVYWMETFSTRHPEGDR</sequence>
<accession>A0A6M3JHF9</accession>
<reference evidence="1" key="1">
    <citation type="submission" date="2020-03" db="EMBL/GenBank/DDBJ databases">
        <title>The deep terrestrial virosphere.</title>
        <authorList>
            <person name="Holmfeldt K."/>
            <person name="Nilsson E."/>
            <person name="Simone D."/>
            <person name="Lopez-Fernandez M."/>
            <person name="Wu X."/>
            <person name="de Brujin I."/>
            <person name="Lundin D."/>
            <person name="Andersson A."/>
            <person name="Bertilsson S."/>
            <person name="Dopson M."/>
        </authorList>
    </citation>
    <scope>NUCLEOTIDE SEQUENCE</scope>
    <source>
        <strain evidence="1">MM415A04630</strain>
        <strain evidence="2">MM415B02785</strain>
    </source>
</reference>
<organism evidence="1">
    <name type="scientific">viral metagenome</name>
    <dbReference type="NCBI Taxonomy" id="1070528"/>
    <lineage>
        <taxon>unclassified sequences</taxon>
        <taxon>metagenomes</taxon>
        <taxon>organismal metagenomes</taxon>
    </lineage>
</organism>
<protein>
    <submittedName>
        <fullName evidence="1">Uncharacterized protein</fullName>
    </submittedName>
</protein>